<dbReference type="GO" id="GO:0008408">
    <property type="term" value="F:3'-5' exonuclease activity"/>
    <property type="evidence" value="ECO:0007669"/>
    <property type="project" value="TreeGrafter"/>
</dbReference>
<feature type="non-terminal residue" evidence="3">
    <location>
        <position position="252"/>
    </location>
</feature>
<evidence type="ECO:0000256" key="1">
    <source>
        <dbReference type="ARBA" id="ARBA00031966"/>
    </source>
</evidence>
<feature type="domain" description="DNA-directed DNA polymerase family A palm" evidence="2">
    <location>
        <begin position="3"/>
        <end position="186"/>
    </location>
</feature>
<proteinExistence type="predicted"/>
<dbReference type="Gene3D" id="3.30.70.370">
    <property type="match status" value="1"/>
</dbReference>
<dbReference type="InterPro" id="IPR043502">
    <property type="entry name" value="DNA/RNA_pol_sf"/>
</dbReference>
<gene>
    <name evidence="3" type="ORF">OESDEN_13233</name>
</gene>
<dbReference type="Proteomes" id="UP000053660">
    <property type="component" value="Unassembled WGS sequence"/>
</dbReference>
<dbReference type="GO" id="GO:0005760">
    <property type="term" value="C:gamma DNA polymerase complex"/>
    <property type="evidence" value="ECO:0007669"/>
    <property type="project" value="InterPro"/>
</dbReference>
<name>A0A0B1SSY0_OESDE</name>
<dbReference type="PRINTS" id="PR00867">
    <property type="entry name" value="DNAPOLG"/>
</dbReference>
<evidence type="ECO:0000313" key="3">
    <source>
        <dbReference type="EMBL" id="KHJ87001.1"/>
    </source>
</evidence>
<organism evidence="3 4">
    <name type="scientific">Oesophagostomum dentatum</name>
    <name type="common">Nodular worm</name>
    <dbReference type="NCBI Taxonomy" id="61180"/>
    <lineage>
        <taxon>Eukaryota</taxon>
        <taxon>Metazoa</taxon>
        <taxon>Ecdysozoa</taxon>
        <taxon>Nematoda</taxon>
        <taxon>Chromadorea</taxon>
        <taxon>Rhabditida</taxon>
        <taxon>Rhabditina</taxon>
        <taxon>Rhabditomorpha</taxon>
        <taxon>Strongyloidea</taxon>
        <taxon>Strongylidae</taxon>
        <taxon>Oesophagostomum</taxon>
    </lineage>
</organism>
<dbReference type="Gene3D" id="1.10.150.20">
    <property type="entry name" value="5' to 3' exonuclease, C-terminal subdomain"/>
    <property type="match status" value="1"/>
</dbReference>
<dbReference type="PANTHER" id="PTHR10267:SF0">
    <property type="entry name" value="DNA POLYMERASE SUBUNIT GAMMA-1"/>
    <property type="match status" value="1"/>
</dbReference>
<dbReference type="GO" id="GO:0003887">
    <property type="term" value="F:DNA-directed DNA polymerase activity"/>
    <property type="evidence" value="ECO:0007669"/>
    <property type="project" value="InterPro"/>
</dbReference>
<dbReference type="SUPFAM" id="SSF56672">
    <property type="entry name" value="DNA/RNA polymerases"/>
    <property type="match status" value="1"/>
</dbReference>
<dbReference type="InterPro" id="IPR001098">
    <property type="entry name" value="DNA-dir_DNA_pol_A_palm_dom"/>
</dbReference>
<accession>A0A0B1SSY0</accession>
<dbReference type="AlphaFoldDB" id="A0A0B1SSY0"/>
<dbReference type="InterPro" id="IPR002297">
    <property type="entry name" value="DNA-dir_DNA_pol_A_mt"/>
</dbReference>
<evidence type="ECO:0000313" key="4">
    <source>
        <dbReference type="Proteomes" id="UP000053660"/>
    </source>
</evidence>
<dbReference type="EMBL" id="KN558821">
    <property type="protein sequence ID" value="KHJ87001.1"/>
    <property type="molecule type" value="Genomic_DNA"/>
</dbReference>
<protein>
    <recommendedName>
        <fullName evidence="1">Mitochondrial DNA polymerase catalytic subunit</fullName>
    </recommendedName>
</protein>
<keyword evidence="4" id="KW-1185">Reference proteome</keyword>
<reference evidence="3 4" key="1">
    <citation type="submission" date="2014-03" db="EMBL/GenBank/DDBJ databases">
        <title>Draft genome of the hookworm Oesophagostomum dentatum.</title>
        <authorList>
            <person name="Mitreva M."/>
        </authorList>
    </citation>
    <scope>NUCLEOTIDE SEQUENCE [LARGE SCALE GENOMIC DNA]</scope>
    <source>
        <strain evidence="3 4">OD-Hann</strain>
    </source>
</reference>
<evidence type="ECO:0000259" key="2">
    <source>
        <dbReference type="SMART" id="SM00482"/>
    </source>
</evidence>
<dbReference type="OrthoDB" id="5588663at2759"/>
<dbReference type="SMART" id="SM00482">
    <property type="entry name" value="POLAc"/>
    <property type="match status" value="1"/>
</dbReference>
<dbReference type="PANTHER" id="PTHR10267">
    <property type="entry name" value="DNA POLYMERASE SUBUNIT GAMMA-1"/>
    <property type="match status" value="1"/>
</dbReference>
<sequence length="252" mass="29008">MLRREVHPLLRAFVEDHQDRSPDYLTVDGSYYIPSYDNKLKSFTSEFEKWVAEKALGKETNLSEEAVVVSLYEAFPSSVRLFSGGYESATFNFLEMQTHRNILRTPVLDCRLSDSLSALPEDTPDREQFAAKYKRSVMNWLVQSSAVDFLHLLLVCMEWLCSEYEIPSRFVISIHDEVRYLCSKEDAPRLALALMLSNMYVRSFISSKLGIEQLPQGPAKRSPPAMLQRRWDPGTKRCFLDHRGSGANHGWE</sequence>
<dbReference type="GO" id="GO:0003677">
    <property type="term" value="F:DNA binding"/>
    <property type="evidence" value="ECO:0007669"/>
    <property type="project" value="InterPro"/>
</dbReference>
<dbReference type="GO" id="GO:0006264">
    <property type="term" value="P:mitochondrial DNA replication"/>
    <property type="evidence" value="ECO:0007669"/>
    <property type="project" value="TreeGrafter"/>
</dbReference>